<dbReference type="GeneID" id="7841203"/>
<feature type="region of interest" description="Disordered" evidence="1">
    <location>
        <begin position="381"/>
        <end position="408"/>
    </location>
</feature>
<organism evidence="2 3">
    <name type="scientific">Tetrahymena thermophila (strain SB210)</name>
    <dbReference type="NCBI Taxonomy" id="312017"/>
    <lineage>
        <taxon>Eukaryota</taxon>
        <taxon>Sar</taxon>
        <taxon>Alveolata</taxon>
        <taxon>Ciliophora</taxon>
        <taxon>Intramacronucleata</taxon>
        <taxon>Oligohymenophorea</taxon>
        <taxon>Hymenostomatida</taxon>
        <taxon>Tetrahymenina</taxon>
        <taxon>Tetrahymenidae</taxon>
        <taxon>Tetrahymena</taxon>
    </lineage>
</organism>
<sequence length="1137" mass="132788">MNWEKNAISEKCIGSPTKQKRRNDQLELMKQLKIKQETLFLQKMNKLNAQLSRKERYKQQANMKVKFNLIIQIEFKSNLKQNKKGSLDLDFDSDNQTSSLQPSPMMVPSLPIMLKSNQSFTNIYPAITIDETQNLSNLDNSSNNSDLRIKSLTYTAGIHKKISEFQQQPINFQHSHKNQISSERDSTDYFQKLSTQNENIERCNQERLYTQKTDSFSLSKHDDKFSQDKNLAVAQSQADFKIQKNDEITSKYLRGSHMLDYGNGDQNAKTRRFTQCSVNSGLSNNIYENSTRETSLRDIPSVNVITANLIQSKQFIIKTTSQQSLLKTSKSLQPISNQVDNSSQSYQIGALTSKSSRKSSDKIDYFSDLYQIAENQCDTIDKSSENQSLKSQSDIEEIENSQNSKNERKRFLLQNLQGEKQQNYKYSYYISSPQSPLETDKIGIDSLNSKQSIKNITFNQQEKQVIDEVDKRDSKTELLNAQSINSSPNRKMSIREQVKLKRKQTLEYLDEDYQSKNKSLTNFIKEKGNKDEILEVNDFTYGNNMHGEVFSPSEEVALKNVQNKNQPILQRKSTLSLISDQYSSMSQNHLKQRSFLKHSNAMIRRQSQKLENIFNLISFEDKLVTRLYEFIEGNNKIQKTIQLVCKVSTQEFSNQCEMVISSTIHDNIHGKVQKILADSSLKEKISNEFRECLQNSHFDNQALNIFQSQFNMKWNNFFTNINLLEEMGGVEQLRLVVWNCFQKLEKKLSFQFNPGACSSACIRFLASLLTDNQSAIEYYMSKLNEITLVTQMDFFLIKNALYKSLYHLSILDMGDLNFIIEKLENCRAYLFPQDYLKCKDMMRIMAESFHKSKIIQNPENQYFISKEYNVITLIIESITKLINYEVNVDDCISILKPLLKKPLDDQFFSELLKIFRIFLANLDYAIMPHINHLLNRLKLKLNQQNTSLPFNFVLLEVEQDQILQDMEDWLENYFKDEDLNNLNDIFDFRYIKFILSFAMDQREIFQIQDSISAKSFYKPTQDAIKYQIQALRQVLYSKLDKHFENKFKSRRNSQQISMVFLQNQQSQILGRSSFQSMQFDLQNGSLIKNQQTASNIAIQTNQQNKEESNLSEQEQKRRNQYQHLNQLLTYLRQCTDV</sequence>
<proteinExistence type="predicted"/>
<evidence type="ECO:0000313" key="3">
    <source>
        <dbReference type="Proteomes" id="UP000009168"/>
    </source>
</evidence>
<evidence type="ECO:0000256" key="1">
    <source>
        <dbReference type="SAM" id="MobiDB-lite"/>
    </source>
</evidence>
<dbReference type="EMBL" id="GG662767">
    <property type="protein sequence ID" value="EAR91944.2"/>
    <property type="molecule type" value="Genomic_DNA"/>
</dbReference>
<reference evidence="3" key="1">
    <citation type="journal article" date="2006" name="PLoS Biol.">
        <title>Macronuclear genome sequence of the ciliate Tetrahymena thermophila, a model eukaryote.</title>
        <authorList>
            <person name="Eisen J.A."/>
            <person name="Coyne R.S."/>
            <person name="Wu M."/>
            <person name="Wu D."/>
            <person name="Thiagarajan M."/>
            <person name="Wortman J.R."/>
            <person name="Badger J.H."/>
            <person name="Ren Q."/>
            <person name="Amedeo P."/>
            <person name="Jones K.M."/>
            <person name="Tallon L.J."/>
            <person name="Delcher A.L."/>
            <person name="Salzberg S.L."/>
            <person name="Silva J.C."/>
            <person name="Haas B.J."/>
            <person name="Majoros W.H."/>
            <person name="Farzad M."/>
            <person name="Carlton J.M."/>
            <person name="Smith R.K. Jr."/>
            <person name="Garg J."/>
            <person name="Pearlman R.E."/>
            <person name="Karrer K.M."/>
            <person name="Sun L."/>
            <person name="Manning G."/>
            <person name="Elde N.C."/>
            <person name="Turkewitz A.P."/>
            <person name="Asai D.J."/>
            <person name="Wilkes D.E."/>
            <person name="Wang Y."/>
            <person name="Cai H."/>
            <person name="Collins K."/>
            <person name="Stewart B.A."/>
            <person name="Lee S.R."/>
            <person name="Wilamowska K."/>
            <person name="Weinberg Z."/>
            <person name="Ruzzo W.L."/>
            <person name="Wloga D."/>
            <person name="Gaertig J."/>
            <person name="Frankel J."/>
            <person name="Tsao C.-C."/>
            <person name="Gorovsky M.A."/>
            <person name="Keeling P.J."/>
            <person name="Waller R.F."/>
            <person name="Patron N.J."/>
            <person name="Cherry J.M."/>
            <person name="Stover N.A."/>
            <person name="Krieger C.J."/>
            <person name="del Toro C."/>
            <person name="Ryder H.F."/>
            <person name="Williamson S.C."/>
            <person name="Barbeau R.A."/>
            <person name="Hamilton E.P."/>
            <person name="Orias E."/>
        </authorList>
    </citation>
    <scope>NUCLEOTIDE SEQUENCE [LARGE SCALE GENOMIC DNA]</scope>
    <source>
        <strain evidence="3">SB210</strain>
    </source>
</reference>
<dbReference type="RefSeq" id="XP_001012189.2">
    <property type="nucleotide sequence ID" value="XM_001012189.2"/>
</dbReference>
<protein>
    <submittedName>
        <fullName evidence="2">Uncharacterized protein</fullName>
    </submittedName>
</protein>
<accession>Q234Q9</accession>
<dbReference type="KEGG" id="tet:TTHERM_00101400"/>
<name>Q234Q9_TETTS</name>
<evidence type="ECO:0000313" key="2">
    <source>
        <dbReference type="EMBL" id="EAR91944.2"/>
    </source>
</evidence>
<dbReference type="HOGENOM" id="CLU_281521_0_0_1"/>
<gene>
    <name evidence="2" type="ORF">TTHERM_00101400</name>
</gene>
<dbReference type="InParanoid" id="Q234Q9"/>
<dbReference type="Proteomes" id="UP000009168">
    <property type="component" value="Unassembled WGS sequence"/>
</dbReference>
<keyword evidence="3" id="KW-1185">Reference proteome</keyword>
<dbReference type="AlphaFoldDB" id="Q234Q9"/>